<evidence type="ECO:0000313" key="1">
    <source>
        <dbReference type="EMBL" id="QDU97530.1"/>
    </source>
</evidence>
<organism evidence="1 2">
    <name type="scientific">Lignipirellula cremea</name>
    <dbReference type="NCBI Taxonomy" id="2528010"/>
    <lineage>
        <taxon>Bacteria</taxon>
        <taxon>Pseudomonadati</taxon>
        <taxon>Planctomycetota</taxon>
        <taxon>Planctomycetia</taxon>
        <taxon>Pirellulales</taxon>
        <taxon>Pirellulaceae</taxon>
        <taxon>Lignipirellula</taxon>
    </lineage>
</organism>
<evidence type="ECO:0000313" key="2">
    <source>
        <dbReference type="Proteomes" id="UP000317648"/>
    </source>
</evidence>
<gene>
    <name evidence="1" type="ORF">Pla8534_53780</name>
</gene>
<name>A0A518E0A1_9BACT</name>
<dbReference type="RefSeq" id="WP_145056298.1">
    <property type="nucleotide sequence ID" value="NZ_CP036433.1"/>
</dbReference>
<dbReference type="AlphaFoldDB" id="A0A518E0A1"/>
<accession>A0A518E0A1</accession>
<dbReference type="KEGG" id="lcre:Pla8534_53780"/>
<dbReference type="InterPro" id="IPR009752">
    <property type="entry name" value="Phage_Mu_GpJ"/>
</dbReference>
<sequence length="169" mass="18771">MTAYATPAQMFERKRVETINDLVSDDGVRQSRVDLLSHPHLLTALADASGAIDAALTAGRRYSTGDLADLTGNAASLLQRVCCDIAMALLYERNPGREVEQQQRYRELSESHLQRLRSGEDVFQQQAAGAGLPTVDGPSAVDYARLNLLPDRTRNFYPGRDSRLPRDRR</sequence>
<dbReference type="Proteomes" id="UP000317648">
    <property type="component" value="Chromosome"/>
</dbReference>
<dbReference type="EMBL" id="CP036433">
    <property type="protein sequence ID" value="QDU97530.1"/>
    <property type="molecule type" value="Genomic_DNA"/>
</dbReference>
<proteinExistence type="predicted"/>
<protein>
    <submittedName>
        <fullName evidence="1">Uncharacterized protein</fullName>
    </submittedName>
</protein>
<keyword evidence="2" id="KW-1185">Reference proteome</keyword>
<dbReference type="Pfam" id="PF07030">
    <property type="entry name" value="Phage_Mu_Gp36"/>
    <property type="match status" value="1"/>
</dbReference>
<reference evidence="1 2" key="1">
    <citation type="submission" date="2019-02" db="EMBL/GenBank/DDBJ databases">
        <title>Deep-cultivation of Planctomycetes and their phenomic and genomic characterization uncovers novel biology.</title>
        <authorList>
            <person name="Wiegand S."/>
            <person name="Jogler M."/>
            <person name="Boedeker C."/>
            <person name="Pinto D."/>
            <person name="Vollmers J."/>
            <person name="Rivas-Marin E."/>
            <person name="Kohn T."/>
            <person name="Peeters S.H."/>
            <person name="Heuer A."/>
            <person name="Rast P."/>
            <person name="Oberbeckmann S."/>
            <person name="Bunk B."/>
            <person name="Jeske O."/>
            <person name="Meyerdierks A."/>
            <person name="Storesund J.E."/>
            <person name="Kallscheuer N."/>
            <person name="Luecker S."/>
            <person name="Lage O.M."/>
            <person name="Pohl T."/>
            <person name="Merkel B.J."/>
            <person name="Hornburger P."/>
            <person name="Mueller R.-W."/>
            <person name="Bruemmer F."/>
            <person name="Labrenz M."/>
            <person name="Spormann A.M."/>
            <person name="Op den Camp H."/>
            <person name="Overmann J."/>
            <person name="Amann R."/>
            <person name="Jetten M.S.M."/>
            <person name="Mascher T."/>
            <person name="Medema M.H."/>
            <person name="Devos D.P."/>
            <person name="Kaster A.-K."/>
            <person name="Ovreas L."/>
            <person name="Rohde M."/>
            <person name="Galperin M.Y."/>
            <person name="Jogler C."/>
        </authorList>
    </citation>
    <scope>NUCLEOTIDE SEQUENCE [LARGE SCALE GENOMIC DNA]</scope>
    <source>
        <strain evidence="1 2">Pla85_3_4</strain>
    </source>
</reference>